<sequence>MIEVIVIVVFLSAALYLSTGKGSWLIAGFNMYPKEVKAKYNTVALCKFIGKVMFAITATIVIRMLADANGIEWLSAFGLVMFFVIIVFTLIYANTGKRFYKKQE</sequence>
<dbReference type="Pfam" id="PF12650">
    <property type="entry name" value="DUF3784"/>
    <property type="match status" value="1"/>
</dbReference>
<dbReference type="Proteomes" id="UP000790580">
    <property type="component" value="Unassembled WGS sequence"/>
</dbReference>
<name>A0ABS6JY93_9BACI</name>
<keyword evidence="3" id="KW-1185">Reference proteome</keyword>
<dbReference type="RefSeq" id="WP_088074513.1">
    <property type="nucleotide sequence ID" value="NZ_JAHQCR010000075.1"/>
</dbReference>
<comment type="caution">
    <text evidence="2">The sequence shown here is derived from an EMBL/GenBank/DDBJ whole genome shotgun (WGS) entry which is preliminary data.</text>
</comment>
<organism evidence="2 3">
    <name type="scientific">Evansella alkalicola</name>
    <dbReference type="NCBI Taxonomy" id="745819"/>
    <lineage>
        <taxon>Bacteria</taxon>
        <taxon>Bacillati</taxon>
        <taxon>Bacillota</taxon>
        <taxon>Bacilli</taxon>
        <taxon>Bacillales</taxon>
        <taxon>Bacillaceae</taxon>
        <taxon>Evansella</taxon>
    </lineage>
</organism>
<keyword evidence="1" id="KW-1133">Transmembrane helix</keyword>
<evidence type="ECO:0000256" key="1">
    <source>
        <dbReference type="SAM" id="Phobius"/>
    </source>
</evidence>
<keyword evidence="1" id="KW-0472">Membrane</keyword>
<evidence type="ECO:0000313" key="3">
    <source>
        <dbReference type="Proteomes" id="UP000790580"/>
    </source>
</evidence>
<evidence type="ECO:0000313" key="2">
    <source>
        <dbReference type="EMBL" id="MBU9723355.1"/>
    </source>
</evidence>
<dbReference type="InterPro" id="IPR017259">
    <property type="entry name" value="UCP037672"/>
</dbReference>
<feature type="transmembrane region" description="Helical" evidence="1">
    <location>
        <begin position="48"/>
        <end position="66"/>
    </location>
</feature>
<gene>
    <name evidence="2" type="ORF">KS407_18210</name>
</gene>
<feature type="transmembrane region" description="Helical" evidence="1">
    <location>
        <begin position="72"/>
        <end position="93"/>
    </location>
</feature>
<proteinExistence type="predicted"/>
<keyword evidence="1" id="KW-0812">Transmembrane</keyword>
<protein>
    <submittedName>
        <fullName evidence="2">DUF3784 domain-containing protein</fullName>
    </submittedName>
</protein>
<feature type="transmembrane region" description="Helical" evidence="1">
    <location>
        <begin position="6"/>
        <end position="27"/>
    </location>
</feature>
<dbReference type="EMBL" id="JAHQCR010000075">
    <property type="protein sequence ID" value="MBU9723355.1"/>
    <property type="molecule type" value="Genomic_DNA"/>
</dbReference>
<accession>A0ABS6JY93</accession>
<reference evidence="2 3" key="1">
    <citation type="submission" date="2021-06" db="EMBL/GenBank/DDBJ databases">
        <title>Bacillus sp. RD4P76, an endophyte from a halophyte.</title>
        <authorList>
            <person name="Sun J.-Q."/>
        </authorList>
    </citation>
    <scope>NUCLEOTIDE SEQUENCE [LARGE SCALE GENOMIC DNA]</scope>
    <source>
        <strain evidence="2 3">JCM 17098</strain>
    </source>
</reference>